<dbReference type="AlphaFoldDB" id="A0A964RT04"/>
<dbReference type="RefSeq" id="WP_160361779.1">
    <property type="nucleotide sequence ID" value="NZ_WSRQ01000133.1"/>
</dbReference>
<feature type="region of interest" description="Disordered" evidence="1">
    <location>
        <begin position="46"/>
        <end position="67"/>
    </location>
</feature>
<organism evidence="2 3">
    <name type="scientific">Clostridium chromiireducens</name>
    <dbReference type="NCBI Taxonomy" id="225345"/>
    <lineage>
        <taxon>Bacteria</taxon>
        <taxon>Bacillati</taxon>
        <taxon>Bacillota</taxon>
        <taxon>Clostridia</taxon>
        <taxon>Eubacteriales</taxon>
        <taxon>Clostridiaceae</taxon>
        <taxon>Clostridium</taxon>
    </lineage>
</organism>
<sequence>MNVLVGTLREYMIKVLLEVDENKAEETYNNMINEIKRSLVPIRSGRSFERKPYSGANKHRTNLRRNS</sequence>
<name>A0A964RT04_9CLOT</name>
<dbReference type="Proteomes" id="UP000656077">
    <property type="component" value="Unassembled WGS sequence"/>
</dbReference>
<accession>A0A964RT04</accession>
<evidence type="ECO:0000256" key="1">
    <source>
        <dbReference type="SAM" id="MobiDB-lite"/>
    </source>
</evidence>
<evidence type="ECO:0000313" key="3">
    <source>
        <dbReference type="Proteomes" id="UP000656077"/>
    </source>
</evidence>
<gene>
    <name evidence="2" type="ORF">GKZ28_27590</name>
</gene>
<reference evidence="2" key="1">
    <citation type="submission" date="2019-12" db="EMBL/GenBank/DDBJ databases">
        <title>Microbes associate with the intestines of laboratory mice.</title>
        <authorList>
            <person name="Navarre W."/>
            <person name="Wong E."/>
        </authorList>
    </citation>
    <scope>NUCLEOTIDE SEQUENCE</scope>
    <source>
        <strain evidence="2">NM79_F5</strain>
    </source>
</reference>
<protein>
    <submittedName>
        <fullName evidence="2">Uncharacterized protein</fullName>
    </submittedName>
</protein>
<feature type="compositionally biased region" description="Basic residues" evidence="1">
    <location>
        <begin position="57"/>
        <end position="67"/>
    </location>
</feature>
<comment type="caution">
    <text evidence="2">The sequence shown here is derived from an EMBL/GenBank/DDBJ whole genome shotgun (WGS) entry which is preliminary data.</text>
</comment>
<proteinExistence type="predicted"/>
<evidence type="ECO:0000313" key="2">
    <source>
        <dbReference type="EMBL" id="MVX67379.1"/>
    </source>
</evidence>
<dbReference type="EMBL" id="WSRQ01000133">
    <property type="protein sequence ID" value="MVX67379.1"/>
    <property type="molecule type" value="Genomic_DNA"/>
</dbReference>